<organism evidence="1">
    <name type="scientific">Arundo donax</name>
    <name type="common">Giant reed</name>
    <name type="synonym">Donax arundinaceus</name>
    <dbReference type="NCBI Taxonomy" id="35708"/>
    <lineage>
        <taxon>Eukaryota</taxon>
        <taxon>Viridiplantae</taxon>
        <taxon>Streptophyta</taxon>
        <taxon>Embryophyta</taxon>
        <taxon>Tracheophyta</taxon>
        <taxon>Spermatophyta</taxon>
        <taxon>Magnoliopsida</taxon>
        <taxon>Liliopsida</taxon>
        <taxon>Poales</taxon>
        <taxon>Poaceae</taxon>
        <taxon>PACMAD clade</taxon>
        <taxon>Arundinoideae</taxon>
        <taxon>Arundineae</taxon>
        <taxon>Arundo</taxon>
    </lineage>
</organism>
<proteinExistence type="predicted"/>
<reference evidence="1" key="2">
    <citation type="journal article" date="2015" name="Data Brief">
        <title>Shoot transcriptome of the giant reed, Arundo donax.</title>
        <authorList>
            <person name="Barrero R.A."/>
            <person name="Guerrero F.D."/>
            <person name="Moolhuijzen P."/>
            <person name="Goolsby J.A."/>
            <person name="Tidwell J."/>
            <person name="Bellgard S.E."/>
            <person name="Bellgard M.I."/>
        </authorList>
    </citation>
    <scope>NUCLEOTIDE SEQUENCE</scope>
    <source>
        <tissue evidence="1">Shoot tissue taken approximately 20 cm above the soil surface</tissue>
    </source>
</reference>
<dbReference type="AlphaFoldDB" id="A0A0A9D528"/>
<protein>
    <submittedName>
        <fullName evidence="1">Uncharacterized protein</fullName>
    </submittedName>
</protein>
<name>A0A0A9D528_ARUDO</name>
<dbReference type="EMBL" id="GBRH01216097">
    <property type="protein sequence ID" value="JAD81798.1"/>
    <property type="molecule type" value="Transcribed_RNA"/>
</dbReference>
<sequence>MQPWSTLFKIYLAEIDKQFNEATPADRKCNCRGHGIEQHHDCDIVERIQCLYTFHIQQPHLTVQ</sequence>
<evidence type="ECO:0000313" key="1">
    <source>
        <dbReference type="EMBL" id="JAD81798.1"/>
    </source>
</evidence>
<accession>A0A0A9D528</accession>
<reference evidence="1" key="1">
    <citation type="submission" date="2014-09" db="EMBL/GenBank/DDBJ databases">
        <authorList>
            <person name="Magalhaes I.L.F."/>
            <person name="Oliveira U."/>
            <person name="Santos F.R."/>
            <person name="Vidigal T.H.D.A."/>
            <person name="Brescovit A.D."/>
            <person name="Santos A.J."/>
        </authorList>
    </citation>
    <scope>NUCLEOTIDE SEQUENCE</scope>
    <source>
        <tissue evidence="1">Shoot tissue taken approximately 20 cm above the soil surface</tissue>
    </source>
</reference>